<keyword evidence="7" id="KW-0560">Oxidoreductase</keyword>
<evidence type="ECO:0000259" key="11">
    <source>
        <dbReference type="Pfam" id="PF00384"/>
    </source>
</evidence>
<dbReference type="InterPro" id="IPR009010">
    <property type="entry name" value="Asp_de-COase-like_dom_sf"/>
</dbReference>
<dbReference type="PANTHER" id="PTHR43105:SF4">
    <property type="entry name" value="PROTEIN YDEP"/>
    <property type="match status" value="1"/>
</dbReference>
<feature type="domain" description="Molybdopterin dinucleotide-binding" evidence="12">
    <location>
        <begin position="643"/>
        <end position="756"/>
    </location>
</feature>
<dbReference type="NCBIfam" id="TIGR01701">
    <property type="entry name" value="Fdhalpha-like"/>
    <property type="match status" value="1"/>
</dbReference>
<feature type="domain" description="Molybdopterin oxidoreductase" evidence="11">
    <location>
        <begin position="123"/>
        <end position="486"/>
    </location>
</feature>
<dbReference type="Gene3D" id="3.40.50.740">
    <property type="match status" value="1"/>
</dbReference>
<evidence type="ECO:0000256" key="5">
    <source>
        <dbReference type="ARBA" id="ARBA00022505"/>
    </source>
</evidence>
<dbReference type="PIRSF" id="PIRSF000144">
    <property type="entry name" value="CbbBc"/>
    <property type="match status" value="1"/>
</dbReference>
<dbReference type="InterPro" id="IPR010046">
    <property type="entry name" value="Mopterin_OxRdtse_a_bac"/>
</dbReference>
<evidence type="ECO:0000313" key="14">
    <source>
        <dbReference type="Proteomes" id="UP000030011"/>
    </source>
</evidence>
<sequence>MAPMARKDVLDDQGDAHLEVGSPKTSAAGVPAVVRSMRMSVEQMGVVRTARTLLRVNQDKGFDCPGCAWPDPAHSHRAEFCENGAKAVAEEATKRRVEPAFFAEHSIASLREKSDHWLGRQGRLTTPMHKPEGASHYEPVTWERALDIVARHLRELDSPDEAIFYTSGRTSNEAAFAYQLFVREFGTNNLPDCSNMCHESSGTALMETIGIGKGTVTIDDLVAADLVLVVGQNPGTNHPRMLSTLEAAKDNGARVISVNPLPEAGLMTFRNPQTVRGVVGRGTPLADRHLGVRLGGDQALFQAVGHLLLARGTVDRDFIDRHTTGFDAYAEARREIDWETTLLATGLTEQEIRGLADEVATAGSVIVCWAMGITQHRHAVATIQEMVNVLLLGGHIGREGAGVCPVRGHSNVQGDRTMGIFERPSAAFLDALDAEFSIESPREHGVDAVEAVRSMRDGRGRVFFAMGGNFVRAMSDSDVTEAALERVGLTCHVSTKLNRSHTVTGREALILPTLGRTERDVQLTGEQVVTVEDSMAMVHASRGRLAPASDTLLSEVAIVCELARRALPGSSVDWAGLRGDYRVIRQHIARVVPGFERFEERIQDRGGFQLPLPPRERTFTVEGGRARFTVHPLAYPSCPPGRLLLQTVRSHDQYNTTIYGLDDHYRGIKAGRRVVFVNPTDVSELGLADGQIVDIVSEWRGVDGDDALTERRAEEFRIVAYPTARGCAAAYFPETNVLVPLDSTARGSNTPTSKSVVVRLEAR</sequence>
<dbReference type="CDD" id="cd02787">
    <property type="entry name" value="MopB_CT_ydeP"/>
    <property type="match status" value="1"/>
</dbReference>
<evidence type="ECO:0000313" key="13">
    <source>
        <dbReference type="EMBL" id="KGN38601.1"/>
    </source>
</evidence>
<gene>
    <name evidence="13" type="ORF">N803_07650</name>
</gene>
<dbReference type="InterPro" id="IPR037951">
    <property type="entry name" value="MopB_CT_YdeP"/>
</dbReference>
<keyword evidence="4" id="KW-0004">4Fe-4S</keyword>
<protein>
    <recommendedName>
        <fullName evidence="15">Molybdopterin oxidoreductase</fullName>
    </recommendedName>
</protein>
<proteinExistence type="inferred from homology"/>
<dbReference type="eggNOG" id="COG0243">
    <property type="taxonomic scope" value="Bacteria"/>
</dbReference>
<dbReference type="InterPro" id="IPR006656">
    <property type="entry name" value="Mopterin_OxRdtase"/>
</dbReference>
<dbReference type="SUPFAM" id="SSF50692">
    <property type="entry name" value="ADC-like"/>
    <property type="match status" value="1"/>
</dbReference>
<dbReference type="Proteomes" id="UP000030011">
    <property type="component" value="Unassembled WGS sequence"/>
</dbReference>
<evidence type="ECO:0000256" key="1">
    <source>
        <dbReference type="ARBA" id="ARBA00001942"/>
    </source>
</evidence>
<dbReference type="AlphaFoldDB" id="A0A0A0JSK6"/>
<dbReference type="GO" id="GO:0030151">
    <property type="term" value="F:molybdenum ion binding"/>
    <property type="evidence" value="ECO:0007669"/>
    <property type="project" value="InterPro"/>
</dbReference>
<evidence type="ECO:0000256" key="8">
    <source>
        <dbReference type="ARBA" id="ARBA00023004"/>
    </source>
</evidence>
<evidence type="ECO:0000259" key="12">
    <source>
        <dbReference type="Pfam" id="PF01568"/>
    </source>
</evidence>
<dbReference type="InterPro" id="IPR041953">
    <property type="entry name" value="YdeP_MopB"/>
</dbReference>
<evidence type="ECO:0000256" key="10">
    <source>
        <dbReference type="SAM" id="MobiDB-lite"/>
    </source>
</evidence>
<dbReference type="GO" id="GO:0043546">
    <property type="term" value="F:molybdopterin cofactor binding"/>
    <property type="evidence" value="ECO:0007669"/>
    <property type="project" value="InterPro"/>
</dbReference>
<comment type="cofactor">
    <cofactor evidence="2">
        <name>[4Fe-4S] cluster</name>
        <dbReference type="ChEBI" id="CHEBI:49883"/>
    </cofactor>
</comment>
<keyword evidence="9" id="KW-0411">Iron-sulfur</keyword>
<keyword evidence="6" id="KW-0479">Metal-binding</keyword>
<comment type="similarity">
    <text evidence="3">Belongs to the prokaryotic molybdopterin-containing oxidoreductase family.</text>
</comment>
<dbReference type="GO" id="GO:0016020">
    <property type="term" value="C:membrane"/>
    <property type="evidence" value="ECO:0007669"/>
    <property type="project" value="TreeGrafter"/>
</dbReference>
<dbReference type="PANTHER" id="PTHR43105">
    <property type="entry name" value="RESPIRATORY NITRATE REDUCTASE"/>
    <property type="match status" value="1"/>
</dbReference>
<evidence type="ECO:0000256" key="9">
    <source>
        <dbReference type="ARBA" id="ARBA00023014"/>
    </source>
</evidence>
<evidence type="ECO:0000256" key="4">
    <source>
        <dbReference type="ARBA" id="ARBA00022485"/>
    </source>
</evidence>
<keyword evidence="8" id="KW-0408">Iron</keyword>
<keyword evidence="14" id="KW-1185">Reference proteome</keyword>
<dbReference type="EMBL" id="AVPK01000002">
    <property type="protein sequence ID" value="KGN38601.1"/>
    <property type="molecule type" value="Genomic_DNA"/>
</dbReference>
<evidence type="ECO:0000256" key="2">
    <source>
        <dbReference type="ARBA" id="ARBA00001966"/>
    </source>
</evidence>
<dbReference type="InterPro" id="IPR006657">
    <property type="entry name" value="MoPterin_dinucl-bd_dom"/>
</dbReference>
<dbReference type="InterPro" id="IPR050123">
    <property type="entry name" value="Prok_molybdopt-oxidoreductase"/>
</dbReference>
<dbReference type="Gene3D" id="2.40.40.20">
    <property type="match status" value="1"/>
</dbReference>
<dbReference type="Pfam" id="PF00384">
    <property type="entry name" value="Molybdopterin"/>
    <property type="match status" value="1"/>
</dbReference>
<evidence type="ECO:0000256" key="3">
    <source>
        <dbReference type="ARBA" id="ARBA00010312"/>
    </source>
</evidence>
<organism evidence="13 14">
    <name type="scientific">Knoellia subterranea KCTC 19937</name>
    <dbReference type="NCBI Taxonomy" id="1385521"/>
    <lineage>
        <taxon>Bacteria</taxon>
        <taxon>Bacillati</taxon>
        <taxon>Actinomycetota</taxon>
        <taxon>Actinomycetes</taxon>
        <taxon>Micrococcales</taxon>
        <taxon>Intrasporangiaceae</taxon>
        <taxon>Knoellia</taxon>
    </lineage>
</organism>
<dbReference type="STRING" id="1385521.N803_07650"/>
<dbReference type="GO" id="GO:0051539">
    <property type="term" value="F:4 iron, 4 sulfur cluster binding"/>
    <property type="evidence" value="ECO:0007669"/>
    <property type="project" value="UniProtKB-KW"/>
</dbReference>
<dbReference type="Gene3D" id="3.40.228.10">
    <property type="entry name" value="Dimethylsulfoxide Reductase, domain 2"/>
    <property type="match status" value="1"/>
</dbReference>
<keyword evidence="5" id="KW-0500">Molybdenum</keyword>
<feature type="compositionally biased region" description="Basic and acidic residues" evidence="10">
    <location>
        <begin position="1"/>
        <end position="18"/>
    </location>
</feature>
<evidence type="ECO:0000256" key="6">
    <source>
        <dbReference type="ARBA" id="ARBA00022723"/>
    </source>
</evidence>
<comment type="caution">
    <text evidence="13">The sequence shown here is derived from an EMBL/GenBank/DDBJ whole genome shotgun (WGS) entry which is preliminary data.</text>
</comment>
<accession>A0A0A0JSK6</accession>
<evidence type="ECO:0008006" key="15">
    <source>
        <dbReference type="Google" id="ProtNLM"/>
    </source>
</evidence>
<feature type="region of interest" description="Disordered" evidence="10">
    <location>
        <begin position="1"/>
        <end position="23"/>
    </location>
</feature>
<evidence type="ECO:0000256" key="7">
    <source>
        <dbReference type="ARBA" id="ARBA00023002"/>
    </source>
</evidence>
<name>A0A0A0JSK6_9MICO</name>
<dbReference type="CDD" id="cd02767">
    <property type="entry name" value="MopB_ydeP"/>
    <property type="match status" value="1"/>
</dbReference>
<reference evidence="13 14" key="1">
    <citation type="submission" date="2013-08" db="EMBL/GenBank/DDBJ databases">
        <title>The genome sequence of Knoellia subterranea.</title>
        <authorList>
            <person name="Zhu W."/>
            <person name="Wang G."/>
        </authorList>
    </citation>
    <scope>NUCLEOTIDE SEQUENCE [LARGE SCALE GENOMIC DNA]</scope>
    <source>
        <strain evidence="13 14">KCTC 19937</strain>
    </source>
</reference>
<comment type="cofactor">
    <cofactor evidence="1">
        <name>Mo-bis(molybdopterin guanine dinucleotide)</name>
        <dbReference type="ChEBI" id="CHEBI:60539"/>
    </cofactor>
</comment>
<dbReference type="Pfam" id="PF01568">
    <property type="entry name" value="Molydop_binding"/>
    <property type="match status" value="1"/>
</dbReference>
<dbReference type="GO" id="GO:0008863">
    <property type="term" value="F:formate dehydrogenase (NAD+) activity"/>
    <property type="evidence" value="ECO:0007669"/>
    <property type="project" value="InterPro"/>
</dbReference>
<dbReference type="SUPFAM" id="SSF53706">
    <property type="entry name" value="Formate dehydrogenase/DMSO reductase, domains 1-3"/>
    <property type="match status" value="1"/>
</dbReference>